<dbReference type="AlphaFoldDB" id="A0A423WWX4"/>
<protein>
    <recommendedName>
        <fullName evidence="7">Major facilitator superfamily (MFS) profile domain-containing protein</fullName>
    </recommendedName>
</protein>
<dbReference type="STRING" id="1230097.A0A423WWX4"/>
<feature type="transmembrane region" description="Helical" evidence="6">
    <location>
        <begin position="223"/>
        <end position="245"/>
    </location>
</feature>
<evidence type="ECO:0000313" key="8">
    <source>
        <dbReference type="EMBL" id="ROW08014.1"/>
    </source>
</evidence>
<feature type="compositionally biased region" description="Acidic residues" evidence="5">
    <location>
        <begin position="629"/>
        <end position="638"/>
    </location>
</feature>
<evidence type="ECO:0000313" key="9">
    <source>
        <dbReference type="Proteomes" id="UP000285146"/>
    </source>
</evidence>
<keyword evidence="9" id="KW-1185">Reference proteome</keyword>
<dbReference type="GO" id="GO:0022857">
    <property type="term" value="F:transmembrane transporter activity"/>
    <property type="evidence" value="ECO:0007669"/>
    <property type="project" value="InterPro"/>
</dbReference>
<dbReference type="SUPFAM" id="SSF103473">
    <property type="entry name" value="MFS general substrate transporter"/>
    <property type="match status" value="1"/>
</dbReference>
<dbReference type="InterPro" id="IPR011701">
    <property type="entry name" value="MFS"/>
</dbReference>
<dbReference type="PANTHER" id="PTHR23507">
    <property type="entry name" value="ZGC:174356"/>
    <property type="match status" value="1"/>
</dbReference>
<feature type="transmembrane region" description="Helical" evidence="6">
    <location>
        <begin position="400"/>
        <end position="422"/>
    </location>
</feature>
<comment type="caution">
    <text evidence="8">The sequence shown here is derived from an EMBL/GenBank/DDBJ whole genome shotgun (WGS) entry which is preliminary data.</text>
</comment>
<proteinExistence type="predicted"/>
<sequence length="638" mass="70124">MAKVESDIGVESPRATAADDMYSLSTTRDADENLIAPDETTGLLGAGTQALYDVSSDDAAPPPRKDSWVGYEEFDGLPWYQRPSGFCTNAGFVKVYWLIPPYALFTLAFGGTIVPKLNLIIDLICQRYFVEQSTTSPNFVFAPVILGGNNPQCAIPEVQRHVAAFTLVLSVIIGVLSAYSAPKMGSLSDRYGRTKLLALASAGGVCSELVTILAARFPDIFHYKWLILGCIFDGLAGSFTAGSVLTHSYTSDCTPPSKRGVAIGYLHSCLFSGLAFGPLLAAYFVKWTGSLLSVFYVSSSCHVLFIFGVLFILPESVSERRQLVAREKHRVRQDKRDQLSREWASQYLSSTEDTESWFLSWFASPKFANAIGSLRSANPFEPLKILAPKGHDNRRVRRNLILLAAIDTVLLGAAMSSGQVTLLYSEYMFHWGNFETSRFMSLISMVRVVVLICIFPIINYIFRIRPAQKRRRESGAIVEQNAGADDLDVWILRFAILSDVLGITGYVFARTEALFVLSGIITAFGGLGSATIQAAVSKQVPAERVGQLLGAIGLLHALSRIVGPMVFNGLYAATVKSFPQAVFVLIASMFCVILVLSTLVRPHVYMKEEVIEQREARPTRPGFHREDTLTEDEVVPQL</sequence>
<evidence type="ECO:0000256" key="1">
    <source>
        <dbReference type="ARBA" id="ARBA00004141"/>
    </source>
</evidence>
<feature type="domain" description="Major facilitator superfamily (MFS) profile" evidence="7">
    <location>
        <begin position="96"/>
        <end position="605"/>
    </location>
</feature>
<evidence type="ECO:0000259" key="7">
    <source>
        <dbReference type="PROSITE" id="PS50850"/>
    </source>
</evidence>
<dbReference type="PROSITE" id="PS50850">
    <property type="entry name" value="MFS"/>
    <property type="match status" value="1"/>
</dbReference>
<dbReference type="PANTHER" id="PTHR23507:SF40">
    <property type="entry name" value="TETRACYCLINE-EFFLUX TRANSPORTER"/>
    <property type="match status" value="1"/>
</dbReference>
<gene>
    <name evidence="8" type="ORF">VPNG_06045</name>
</gene>
<dbReference type="InParanoid" id="A0A423WWX4"/>
<dbReference type="Pfam" id="PF07690">
    <property type="entry name" value="MFS_1"/>
    <property type="match status" value="2"/>
</dbReference>
<dbReference type="EMBL" id="LKEB01000036">
    <property type="protein sequence ID" value="ROW08014.1"/>
    <property type="molecule type" value="Genomic_DNA"/>
</dbReference>
<feature type="transmembrane region" description="Helical" evidence="6">
    <location>
        <begin position="194"/>
        <end position="217"/>
    </location>
</feature>
<dbReference type="OrthoDB" id="3026777at2759"/>
<dbReference type="Gene3D" id="1.20.1250.20">
    <property type="entry name" value="MFS general substrate transporter like domains"/>
    <property type="match status" value="1"/>
</dbReference>
<feature type="transmembrane region" description="Helical" evidence="6">
    <location>
        <begin position="265"/>
        <end position="285"/>
    </location>
</feature>
<evidence type="ECO:0000256" key="5">
    <source>
        <dbReference type="SAM" id="MobiDB-lite"/>
    </source>
</evidence>
<evidence type="ECO:0000256" key="4">
    <source>
        <dbReference type="ARBA" id="ARBA00023136"/>
    </source>
</evidence>
<feature type="transmembrane region" description="Helical" evidence="6">
    <location>
        <begin position="162"/>
        <end position="182"/>
    </location>
</feature>
<dbReference type="InterPro" id="IPR020846">
    <property type="entry name" value="MFS_dom"/>
</dbReference>
<feature type="transmembrane region" description="Helical" evidence="6">
    <location>
        <begin position="442"/>
        <end position="462"/>
    </location>
</feature>
<feature type="transmembrane region" description="Helical" evidence="6">
    <location>
        <begin position="515"/>
        <end position="536"/>
    </location>
</feature>
<dbReference type="FunCoup" id="A0A423WWX4">
    <property type="interactions" value="76"/>
</dbReference>
<name>A0A423WWX4_9PEZI</name>
<accession>A0A423WWX4</accession>
<reference evidence="8 9" key="1">
    <citation type="submission" date="2015-09" db="EMBL/GenBank/DDBJ databases">
        <title>Host preference determinants of Valsa canker pathogens revealed by comparative genomics.</title>
        <authorList>
            <person name="Yin Z."/>
            <person name="Huang L."/>
        </authorList>
    </citation>
    <scope>NUCLEOTIDE SEQUENCE [LARGE SCALE GENOMIC DNA]</scope>
    <source>
        <strain evidence="8 9">SXYLt</strain>
    </source>
</reference>
<feature type="region of interest" description="Disordered" evidence="5">
    <location>
        <begin position="616"/>
        <end position="638"/>
    </location>
</feature>
<dbReference type="Proteomes" id="UP000285146">
    <property type="component" value="Unassembled WGS sequence"/>
</dbReference>
<organism evidence="8 9">
    <name type="scientific">Cytospora leucostoma</name>
    <dbReference type="NCBI Taxonomy" id="1230097"/>
    <lineage>
        <taxon>Eukaryota</taxon>
        <taxon>Fungi</taxon>
        <taxon>Dikarya</taxon>
        <taxon>Ascomycota</taxon>
        <taxon>Pezizomycotina</taxon>
        <taxon>Sordariomycetes</taxon>
        <taxon>Sordariomycetidae</taxon>
        <taxon>Diaporthales</taxon>
        <taxon>Cytosporaceae</taxon>
        <taxon>Cytospora</taxon>
    </lineage>
</organism>
<evidence type="ECO:0000256" key="2">
    <source>
        <dbReference type="ARBA" id="ARBA00022692"/>
    </source>
</evidence>
<feature type="transmembrane region" description="Helical" evidence="6">
    <location>
        <begin position="578"/>
        <end position="600"/>
    </location>
</feature>
<keyword evidence="2 6" id="KW-0812">Transmembrane</keyword>
<evidence type="ECO:0000256" key="6">
    <source>
        <dbReference type="SAM" id="Phobius"/>
    </source>
</evidence>
<evidence type="ECO:0000256" key="3">
    <source>
        <dbReference type="ARBA" id="ARBA00022989"/>
    </source>
</evidence>
<keyword evidence="3 6" id="KW-1133">Transmembrane helix</keyword>
<dbReference type="GO" id="GO:0016020">
    <property type="term" value="C:membrane"/>
    <property type="evidence" value="ECO:0007669"/>
    <property type="project" value="UniProtKB-SubCell"/>
</dbReference>
<dbReference type="InterPro" id="IPR036259">
    <property type="entry name" value="MFS_trans_sf"/>
</dbReference>
<comment type="subcellular location">
    <subcellularLocation>
        <location evidence="1">Membrane</location>
        <topology evidence="1">Multi-pass membrane protein</topology>
    </subcellularLocation>
</comment>
<feature type="transmembrane region" description="Helical" evidence="6">
    <location>
        <begin position="291"/>
        <end position="313"/>
    </location>
</feature>
<feature type="compositionally biased region" description="Basic and acidic residues" evidence="5">
    <location>
        <begin position="616"/>
        <end position="628"/>
    </location>
</feature>
<keyword evidence="4 6" id="KW-0472">Membrane</keyword>